<feature type="compositionally biased region" description="Basic and acidic residues" evidence="1">
    <location>
        <begin position="565"/>
        <end position="588"/>
    </location>
</feature>
<dbReference type="OMA" id="EDFCTTE"/>
<dbReference type="GO" id="GO:0030496">
    <property type="term" value="C:midbody"/>
    <property type="evidence" value="ECO:0007669"/>
    <property type="project" value="TreeGrafter"/>
</dbReference>
<reference evidence="3" key="2">
    <citation type="submission" date="2025-09" db="UniProtKB">
        <authorList>
            <consortium name="Ensembl"/>
        </authorList>
    </citation>
    <scope>IDENTIFICATION</scope>
</reference>
<dbReference type="Pfam" id="PF14924">
    <property type="entry name" value="MAP10_N"/>
    <property type="match status" value="1"/>
</dbReference>
<organism evidence="3 4">
    <name type="scientific">Seriola dumerili</name>
    <name type="common">Greater amberjack</name>
    <name type="synonym">Caranx dumerili</name>
    <dbReference type="NCBI Taxonomy" id="41447"/>
    <lineage>
        <taxon>Eukaryota</taxon>
        <taxon>Metazoa</taxon>
        <taxon>Chordata</taxon>
        <taxon>Craniata</taxon>
        <taxon>Vertebrata</taxon>
        <taxon>Euteleostomi</taxon>
        <taxon>Actinopterygii</taxon>
        <taxon>Neopterygii</taxon>
        <taxon>Teleostei</taxon>
        <taxon>Neoteleostei</taxon>
        <taxon>Acanthomorphata</taxon>
        <taxon>Carangaria</taxon>
        <taxon>Carangiformes</taxon>
        <taxon>Carangidae</taxon>
        <taxon>Seriola</taxon>
    </lineage>
</organism>
<evidence type="ECO:0000259" key="2">
    <source>
        <dbReference type="Pfam" id="PF14925"/>
    </source>
</evidence>
<feature type="region of interest" description="Disordered" evidence="1">
    <location>
        <begin position="561"/>
        <end position="805"/>
    </location>
</feature>
<feature type="region of interest" description="Disordered" evidence="1">
    <location>
        <begin position="402"/>
        <end position="423"/>
    </location>
</feature>
<feature type="compositionally biased region" description="Basic and acidic residues" evidence="1">
    <location>
        <begin position="602"/>
        <end position="630"/>
    </location>
</feature>
<feature type="compositionally biased region" description="Basic and acidic residues" evidence="1">
    <location>
        <begin position="338"/>
        <end position="351"/>
    </location>
</feature>
<feature type="domain" description="Microtubule-associated protein 10 C-terminal" evidence="2">
    <location>
        <begin position="277"/>
        <end position="830"/>
    </location>
</feature>
<dbReference type="Pfam" id="PF14925">
    <property type="entry name" value="HPHLAWLY"/>
    <property type="match status" value="1"/>
</dbReference>
<dbReference type="GO" id="GO:0008017">
    <property type="term" value="F:microtubule binding"/>
    <property type="evidence" value="ECO:0007669"/>
    <property type="project" value="InterPro"/>
</dbReference>
<evidence type="ECO:0000313" key="3">
    <source>
        <dbReference type="Ensembl" id="ENSSDUP00000004710.1"/>
    </source>
</evidence>
<protein>
    <submittedName>
        <fullName evidence="3">Microtubule associated protein 10</fullName>
    </submittedName>
</protein>
<dbReference type="GO" id="GO:0051256">
    <property type="term" value="P:mitotic spindle midzone assembly"/>
    <property type="evidence" value="ECO:0007669"/>
    <property type="project" value="TreeGrafter"/>
</dbReference>
<feature type="region of interest" description="Disordered" evidence="1">
    <location>
        <begin position="503"/>
        <end position="532"/>
    </location>
</feature>
<dbReference type="PANTHER" id="PTHR21831">
    <property type="entry name" value="MICROTUBULE-ASSOCIATED PROTEIN 10"/>
    <property type="match status" value="1"/>
</dbReference>
<dbReference type="InterPro" id="IPR026679">
    <property type="entry name" value="MAP10_C-term"/>
</dbReference>
<dbReference type="InterPro" id="IPR039302">
    <property type="entry name" value="MAP10"/>
</dbReference>
<dbReference type="GO" id="GO:0031122">
    <property type="term" value="P:cytoplasmic microtubule organization"/>
    <property type="evidence" value="ECO:0007669"/>
    <property type="project" value="TreeGrafter"/>
</dbReference>
<sequence>MANVDILKTLFSFELLVKNVRIERDTKVSDELALGVRLLDFPTLLIYQPQPRSGDINQPGEHDKEKRREYAFNRGKSCFFQMNLDSLHTHLSNTPLYAMVLDVKEEIPKLVGSSLISLAKVIDRIRQDVTEHGVSAPSSHGERRLVSMCSLTGEKNGLISLSYKLISLGASLLPHIRDRRDLQRTRVHGGQHVQESIEEKNICIESLPYDCRNAHSTTLDKSDISRDAQNKGLANTKISMSEDKQDGAAVCVATKHRPRTQIPQTLQEIENYFEEDLTIFCPPHLYYSNSAEEKSKNEGGDYKLLTLDSEAFTFEDSCSEDEMSENRIEVPHSPMMEQRVKNDAKTSRNQEKSGVSPNVLGEALQQMPLLNALLVELSQLNGQNPHQPLSVHPNLAWIYRPASTEPSAGHGDTPRKTLQKTSQGTSCYFKHLHSPRNCSTPIVRSKSVQKKDRQEEVLIESKASSKSQRKKLVYGTTKTFNLRLKQISPLIVKRRQCMELTQNETQTSLTKGKTKSENKVVKSSKRKSVLKQSSSINENIETMIQSITVDSALQGTTTLKQKNLHGKDKHDKQNSEKPSPSERRDMKFIHIPSVDSDSAAQNRDKNEHHSESNQSHSDSDRHREEIESSRSSRHSSPKSSFSDSSGEGNEEGDYVDDFNSLEPSDAYSPDPMSSPEPSRAKTPKSPVRPDFCNSDSGSESVQRRAVLPMPIKAPSSPQRSLRGTHIIRPRTHASALSLSSDNGDGERSASLQTICSRKQMTDSSRVERSWSQRSESTKNNSPVRGFSAESISSFEPQEAEELEDELGSLDFRKEYQHISELVANKLPGYTM</sequence>
<dbReference type="GO" id="GO:0032467">
    <property type="term" value="P:positive regulation of cytokinesis"/>
    <property type="evidence" value="ECO:0007669"/>
    <property type="project" value="TreeGrafter"/>
</dbReference>
<dbReference type="GeneTree" id="ENSGT00390000008459"/>
<dbReference type="Ensembl" id="ENSSDUT00000004804.1">
    <property type="protein sequence ID" value="ENSSDUP00000004710.1"/>
    <property type="gene ID" value="ENSSDUG00000003493.1"/>
</dbReference>
<dbReference type="GO" id="GO:0005813">
    <property type="term" value="C:centrosome"/>
    <property type="evidence" value="ECO:0007669"/>
    <property type="project" value="TreeGrafter"/>
</dbReference>
<proteinExistence type="predicted"/>
<reference evidence="3" key="1">
    <citation type="submission" date="2025-08" db="UniProtKB">
        <authorList>
            <consortium name="Ensembl"/>
        </authorList>
    </citation>
    <scope>IDENTIFICATION</scope>
</reference>
<feature type="compositionally biased region" description="Low complexity" evidence="1">
    <location>
        <begin position="637"/>
        <end position="647"/>
    </location>
</feature>
<dbReference type="Proteomes" id="UP000261420">
    <property type="component" value="Unplaced"/>
</dbReference>
<dbReference type="GO" id="GO:0097431">
    <property type="term" value="C:mitotic spindle pole"/>
    <property type="evidence" value="ECO:0007669"/>
    <property type="project" value="TreeGrafter"/>
</dbReference>
<keyword evidence="4" id="KW-1185">Reference proteome</keyword>
<feature type="compositionally biased region" description="Polar residues" evidence="1">
    <location>
        <begin position="749"/>
        <end position="763"/>
    </location>
</feature>
<name>A0A3B4TFG5_SERDU</name>
<dbReference type="GO" id="GO:1990023">
    <property type="term" value="C:mitotic spindle midzone"/>
    <property type="evidence" value="ECO:0007669"/>
    <property type="project" value="TreeGrafter"/>
</dbReference>
<evidence type="ECO:0000313" key="4">
    <source>
        <dbReference type="Proteomes" id="UP000261420"/>
    </source>
</evidence>
<dbReference type="STRING" id="41447.ENSSDUP00000004710"/>
<feature type="region of interest" description="Disordered" evidence="1">
    <location>
        <begin position="331"/>
        <end position="357"/>
    </location>
</feature>
<dbReference type="AlphaFoldDB" id="A0A3B4TFG5"/>
<dbReference type="GO" id="GO:0005881">
    <property type="term" value="C:cytoplasmic microtubule"/>
    <property type="evidence" value="ECO:0007669"/>
    <property type="project" value="TreeGrafter"/>
</dbReference>
<feature type="compositionally biased region" description="Polar residues" evidence="1">
    <location>
        <begin position="771"/>
        <end position="782"/>
    </location>
</feature>
<evidence type="ECO:0000256" key="1">
    <source>
        <dbReference type="SAM" id="MobiDB-lite"/>
    </source>
</evidence>
<dbReference type="PANTHER" id="PTHR21831:SF2">
    <property type="entry name" value="MICROTUBULE-ASSOCIATED PROTEIN 10"/>
    <property type="match status" value="1"/>
</dbReference>
<accession>A0A3B4TFG5</accession>